<sequence length="49" mass="5927">MAVLQAQFPDHYKLLPLEYFTDRILTLLSYELHAQHVYYKQELFGKQLL</sequence>
<accession>A0A0E9XLU2</accession>
<protein>
    <submittedName>
        <fullName evidence="1">Uncharacterized protein</fullName>
    </submittedName>
</protein>
<name>A0A0E9XLU2_ANGAN</name>
<reference evidence="1" key="1">
    <citation type="submission" date="2014-11" db="EMBL/GenBank/DDBJ databases">
        <authorList>
            <person name="Amaro Gonzalez C."/>
        </authorList>
    </citation>
    <scope>NUCLEOTIDE SEQUENCE</scope>
</reference>
<dbReference type="AlphaFoldDB" id="A0A0E9XLU2"/>
<organism evidence="1">
    <name type="scientific">Anguilla anguilla</name>
    <name type="common">European freshwater eel</name>
    <name type="synonym">Muraena anguilla</name>
    <dbReference type="NCBI Taxonomy" id="7936"/>
    <lineage>
        <taxon>Eukaryota</taxon>
        <taxon>Metazoa</taxon>
        <taxon>Chordata</taxon>
        <taxon>Craniata</taxon>
        <taxon>Vertebrata</taxon>
        <taxon>Euteleostomi</taxon>
        <taxon>Actinopterygii</taxon>
        <taxon>Neopterygii</taxon>
        <taxon>Teleostei</taxon>
        <taxon>Anguilliformes</taxon>
        <taxon>Anguillidae</taxon>
        <taxon>Anguilla</taxon>
    </lineage>
</organism>
<reference evidence="1" key="2">
    <citation type="journal article" date="2015" name="Fish Shellfish Immunol.">
        <title>Early steps in the European eel (Anguilla anguilla)-Vibrio vulnificus interaction in the gills: Role of the RtxA13 toxin.</title>
        <authorList>
            <person name="Callol A."/>
            <person name="Pajuelo D."/>
            <person name="Ebbesson L."/>
            <person name="Teles M."/>
            <person name="MacKenzie S."/>
            <person name="Amaro C."/>
        </authorList>
    </citation>
    <scope>NUCLEOTIDE SEQUENCE</scope>
</reference>
<proteinExistence type="predicted"/>
<evidence type="ECO:0000313" key="1">
    <source>
        <dbReference type="EMBL" id="JAI02674.1"/>
    </source>
</evidence>
<dbReference type="EMBL" id="GBXM01005904">
    <property type="protein sequence ID" value="JAI02674.1"/>
    <property type="molecule type" value="Transcribed_RNA"/>
</dbReference>